<dbReference type="InterPro" id="IPR017850">
    <property type="entry name" value="Alkaline_phosphatase_core_sf"/>
</dbReference>
<dbReference type="Gene3D" id="3.40.720.10">
    <property type="entry name" value="Alkaline Phosphatase, subunit A"/>
    <property type="match status" value="1"/>
</dbReference>
<dbReference type="EMBL" id="SJPN01000002">
    <property type="protein sequence ID" value="TWU05630.1"/>
    <property type="molecule type" value="Genomic_DNA"/>
</dbReference>
<evidence type="ECO:0000256" key="2">
    <source>
        <dbReference type="ARBA" id="ARBA00008779"/>
    </source>
</evidence>
<dbReference type="GO" id="GO:0004423">
    <property type="term" value="F:iduronate-2-sulfatase activity"/>
    <property type="evidence" value="ECO:0007669"/>
    <property type="project" value="InterPro"/>
</dbReference>
<evidence type="ECO:0000313" key="10">
    <source>
        <dbReference type="Proteomes" id="UP000320176"/>
    </source>
</evidence>
<dbReference type="GO" id="GO:0046872">
    <property type="term" value="F:metal ion binding"/>
    <property type="evidence" value="ECO:0007669"/>
    <property type="project" value="UniProtKB-KW"/>
</dbReference>
<dbReference type="AlphaFoldDB" id="A0A5C6B180"/>
<evidence type="ECO:0000256" key="7">
    <source>
        <dbReference type="SAM" id="SignalP"/>
    </source>
</evidence>
<dbReference type="Proteomes" id="UP000320176">
    <property type="component" value="Unassembled WGS sequence"/>
</dbReference>
<comment type="cofactor">
    <cofactor evidence="1">
        <name>Ca(2+)</name>
        <dbReference type="ChEBI" id="CHEBI:29108"/>
    </cofactor>
</comment>
<dbReference type="InterPro" id="IPR035874">
    <property type="entry name" value="IDS"/>
</dbReference>
<proteinExistence type="inferred from homology"/>
<dbReference type="EC" id="3.1.6.1" evidence="9"/>
<evidence type="ECO:0000256" key="1">
    <source>
        <dbReference type="ARBA" id="ARBA00001913"/>
    </source>
</evidence>
<name>A0A5C6B180_9BACT</name>
<keyword evidence="6" id="KW-0106">Calcium</keyword>
<keyword evidence="5 9" id="KW-0378">Hydrolase</keyword>
<keyword evidence="10" id="KW-1185">Reference proteome</keyword>
<dbReference type="PANTHER" id="PTHR45953">
    <property type="entry name" value="IDURONATE 2-SULFATASE"/>
    <property type="match status" value="1"/>
</dbReference>
<reference evidence="9 10" key="1">
    <citation type="submission" date="2019-02" db="EMBL/GenBank/DDBJ databases">
        <title>Deep-cultivation of Planctomycetes and their phenomic and genomic characterization uncovers novel biology.</title>
        <authorList>
            <person name="Wiegand S."/>
            <person name="Jogler M."/>
            <person name="Boedeker C."/>
            <person name="Pinto D."/>
            <person name="Vollmers J."/>
            <person name="Rivas-Marin E."/>
            <person name="Kohn T."/>
            <person name="Peeters S.H."/>
            <person name="Heuer A."/>
            <person name="Rast P."/>
            <person name="Oberbeckmann S."/>
            <person name="Bunk B."/>
            <person name="Jeske O."/>
            <person name="Meyerdierks A."/>
            <person name="Storesund J.E."/>
            <person name="Kallscheuer N."/>
            <person name="Luecker S."/>
            <person name="Lage O.M."/>
            <person name="Pohl T."/>
            <person name="Merkel B.J."/>
            <person name="Hornburger P."/>
            <person name="Mueller R.-W."/>
            <person name="Bruemmer F."/>
            <person name="Labrenz M."/>
            <person name="Spormann A.M."/>
            <person name="Op Den Camp H."/>
            <person name="Overmann J."/>
            <person name="Amann R."/>
            <person name="Jetten M.S.M."/>
            <person name="Mascher T."/>
            <person name="Medema M.H."/>
            <person name="Devos D.P."/>
            <person name="Kaster A.-K."/>
            <person name="Ovreas L."/>
            <person name="Rohde M."/>
            <person name="Galperin M.Y."/>
            <person name="Jogler C."/>
        </authorList>
    </citation>
    <scope>NUCLEOTIDE SEQUENCE [LARGE SCALE GENOMIC DNA]</scope>
    <source>
        <strain evidence="9 10">Pla52n</strain>
    </source>
</reference>
<accession>A0A5C6B180</accession>
<protein>
    <submittedName>
        <fullName evidence="9">Arylsulfatase</fullName>
        <ecNumber evidence="9">3.1.6.1</ecNumber>
    </submittedName>
</protein>
<feature type="chain" id="PRO_5022900260" evidence="7">
    <location>
        <begin position="31"/>
        <end position="508"/>
    </location>
</feature>
<evidence type="ECO:0000313" key="9">
    <source>
        <dbReference type="EMBL" id="TWU05630.1"/>
    </source>
</evidence>
<evidence type="ECO:0000256" key="4">
    <source>
        <dbReference type="ARBA" id="ARBA00022729"/>
    </source>
</evidence>
<comment type="similarity">
    <text evidence="2">Belongs to the sulfatase family.</text>
</comment>
<feature type="signal peptide" evidence="7">
    <location>
        <begin position="1"/>
        <end position="30"/>
    </location>
</feature>
<evidence type="ECO:0000256" key="3">
    <source>
        <dbReference type="ARBA" id="ARBA00022723"/>
    </source>
</evidence>
<evidence type="ECO:0000256" key="5">
    <source>
        <dbReference type="ARBA" id="ARBA00022801"/>
    </source>
</evidence>
<dbReference type="PANTHER" id="PTHR45953:SF1">
    <property type="entry name" value="IDURONATE 2-SULFATASE"/>
    <property type="match status" value="1"/>
</dbReference>
<dbReference type="GO" id="GO:0005737">
    <property type="term" value="C:cytoplasm"/>
    <property type="evidence" value="ECO:0007669"/>
    <property type="project" value="TreeGrafter"/>
</dbReference>
<organism evidence="9 10">
    <name type="scientific">Stieleria varia</name>
    <dbReference type="NCBI Taxonomy" id="2528005"/>
    <lineage>
        <taxon>Bacteria</taxon>
        <taxon>Pseudomonadati</taxon>
        <taxon>Planctomycetota</taxon>
        <taxon>Planctomycetia</taxon>
        <taxon>Pirellulales</taxon>
        <taxon>Pirellulaceae</taxon>
        <taxon>Stieleria</taxon>
    </lineage>
</organism>
<dbReference type="Pfam" id="PF00884">
    <property type="entry name" value="Sulfatase"/>
    <property type="match status" value="1"/>
</dbReference>
<evidence type="ECO:0000256" key="6">
    <source>
        <dbReference type="ARBA" id="ARBA00022837"/>
    </source>
</evidence>
<gene>
    <name evidence="9" type="ORF">Pla52n_13450</name>
</gene>
<feature type="domain" description="Sulfatase N-terminal" evidence="8">
    <location>
        <begin position="35"/>
        <end position="399"/>
    </location>
</feature>
<comment type="caution">
    <text evidence="9">The sequence shown here is derived from an EMBL/GenBank/DDBJ whole genome shotgun (WGS) entry which is preliminary data.</text>
</comment>
<evidence type="ECO:0000259" key="8">
    <source>
        <dbReference type="Pfam" id="PF00884"/>
    </source>
</evidence>
<keyword evidence="4 7" id="KW-0732">Signal</keyword>
<keyword evidence="3" id="KW-0479">Metal-binding</keyword>
<sequence length="508" mass="56194" precursor="true">MKNWLTTSRVSACLVACLALTSLGQPHSQAETTRPNVLLILVDDLKPALGCYGDPVAQTPNLDKLASRGMRFDMAYCNQAVCAPSRFTLMLGSHSTSTGLYGLGSQLRQIVPDAVTMPQYFAKHGGYRTESLGKVFHIGHGNEGDPVSFQVPHFKDKVIEYLDPDSTDGGKLTREEALFTNQKLGQIRSLPRGAAFESPDVADDQYADGRVAAETVERLRAAKNRMSEDNTPFFIAAGFVRPHLPFSAPKKYWDMYDPMKLPMPSNVSFPRDAPNVALKRGGEIAAYKPVPEDGNVDEALKRELIHGYYASMSFVDAQIGKVLSEFDRLELGENTIVVLWGDHGFHLGDLGIWTKHTNYEQANRIPIIISAPGVTKPGTSTKQLAETVDLFPTLAELAGLPAPSGPQPIDGQSLVPVLKDPAARVRDHAYHAYPKQKLGRAIRTERYRMVQWLSQGEDPSNAVYELYDYVNDPNETQNIAAKEPEILARLQEMLETHRPPVGKNQNRR</sequence>
<dbReference type="InterPro" id="IPR000917">
    <property type="entry name" value="Sulfatase_N"/>
</dbReference>
<dbReference type="GO" id="GO:0004065">
    <property type="term" value="F:arylsulfatase activity"/>
    <property type="evidence" value="ECO:0007669"/>
    <property type="project" value="UniProtKB-EC"/>
</dbReference>
<dbReference type="CDD" id="cd16030">
    <property type="entry name" value="iduronate-2-sulfatase"/>
    <property type="match status" value="1"/>
</dbReference>
<dbReference type="SUPFAM" id="SSF53649">
    <property type="entry name" value="Alkaline phosphatase-like"/>
    <property type="match status" value="1"/>
</dbReference>